<protein>
    <submittedName>
        <fullName evidence="8">Protein sym-1</fullName>
    </submittedName>
</protein>
<evidence type="ECO:0000313" key="7">
    <source>
        <dbReference type="EMBL" id="KAA0061662.1"/>
    </source>
</evidence>
<keyword evidence="5 6" id="KW-0472">Membrane</keyword>
<evidence type="ECO:0000256" key="3">
    <source>
        <dbReference type="ARBA" id="ARBA00022692"/>
    </source>
</evidence>
<proteinExistence type="inferred from homology"/>
<evidence type="ECO:0000313" key="8">
    <source>
        <dbReference type="EMBL" id="TYK21137.1"/>
    </source>
</evidence>
<comment type="subcellular location">
    <subcellularLocation>
        <location evidence="1">Membrane</location>
        <topology evidence="1">Multi-pass membrane protein</topology>
    </subcellularLocation>
</comment>
<reference evidence="9 10" key="1">
    <citation type="submission" date="2019-08" db="EMBL/GenBank/DDBJ databases">
        <title>Draft genome sequences of two oriental melons (Cucumis melo L. var makuwa).</title>
        <authorList>
            <person name="Kwon S.-Y."/>
        </authorList>
    </citation>
    <scope>NUCLEOTIDE SEQUENCE [LARGE SCALE GENOMIC DNA]</scope>
    <source>
        <strain evidence="10">cv. Chang Bougi</strain>
        <strain evidence="9">cv. SW 3</strain>
        <tissue evidence="8">Leaf</tissue>
    </source>
</reference>
<name>A0A5D3DBV3_CUCMM</name>
<dbReference type="OrthoDB" id="430207at2759"/>
<keyword evidence="4 6" id="KW-1133">Transmembrane helix</keyword>
<feature type="transmembrane region" description="Helical" evidence="6">
    <location>
        <begin position="109"/>
        <end position="128"/>
    </location>
</feature>
<evidence type="ECO:0000256" key="1">
    <source>
        <dbReference type="ARBA" id="ARBA00004141"/>
    </source>
</evidence>
<gene>
    <name evidence="8" type="ORF">E5676_scaffold75860G00040</name>
    <name evidence="7" type="ORF">E6C27_scaffold212G00310</name>
</gene>
<comment type="caution">
    <text evidence="8">The sequence shown here is derived from an EMBL/GenBank/DDBJ whole genome shotgun (WGS) entry which is preliminary data.</text>
</comment>
<dbReference type="GO" id="GO:0005737">
    <property type="term" value="C:cytoplasm"/>
    <property type="evidence" value="ECO:0007669"/>
    <property type="project" value="TreeGrafter"/>
</dbReference>
<sequence length="358" mass="40133">MDALSGGNGGLWGWNFLLPHSKSSRNNKRRSFEPKSSNSLEATGGSGFRFPIKQYVTAGCLTLSGDTIAQFFSRYRKGIALNSTSLSDSASADKMNIFLEHDWIRSLRMASYGFLLYGPGSFAWYNYLDHVLPKKSVENLILKVILNQIVLGPAVIGVVFAWNSLWLGKLSQLPEMYRKDALPTLSYGVRFWIPVSILNFWEDMILNLTKPFVTSYRVVPLQDRATGARSEIFADVGSNVPNVFNDSVSLGDSHDEDIPMMYSQGVHMSPDEMFGIRAGQASERRNCSSGSNCRLAKEKRAMEVEMCVEVQDIPELRSQDRAKLMQILLRSVEAIEGFLSIPTELKLEYCNILLQNNV</sequence>
<comment type="similarity">
    <text evidence="2">Belongs to the peroxisomal membrane protein PXMP2/4 family.</text>
</comment>
<evidence type="ECO:0000256" key="2">
    <source>
        <dbReference type="ARBA" id="ARBA00006824"/>
    </source>
</evidence>
<dbReference type="InterPro" id="IPR007248">
    <property type="entry name" value="Mpv17_PMP22"/>
</dbReference>
<dbReference type="Proteomes" id="UP000321393">
    <property type="component" value="Unassembled WGS sequence"/>
</dbReference>
<dbReference type="PANTHER" id="PTHR11266:SF91">
    <property type="entry name" value="EXPRESSED PROTEIN"/>
    <property type="match status" value="1"/>
</dbReference>
<dbReference type="EMBL" id="SSTE01004737">
    <property type="protein sequence ID" value="KAA0061662.1"/>
    <property type="molecule type" value="Genomic_DNA"/>
</dbReference>
<dbReference type="PANTHER" id="PTHR11266">
    <property type="entry name" value="PEROXISOMAL MEMBRANE PROTEIN 2, PXMP2 MPV17"/>
    <property type="match status" value="1"/>
</dbReference>
<dbReference type="GO" id="GO:0016020">
    <property type="term" value="C:membrane"/>
    <property type="evidence" value="ECO:0007669"/>
    <property type="project" value="UniProtKB-SubCell"/>
</dbReference>
<evidence type="ECO:0000256" key="6">
    <source>
        <dbReference type="SAM" id="Phobius"/>
    </source>
</evidence>
<evidence type="ECO:0000256" key="5">
    <source>
        <dbReference type="ARBA" id="ARBA00023136"/>
    </source>
</evidence>
<accession>A0A5D3DBV3</accession>
<dbReference type="AlphaFoldDB" id="A0A5D3DBV3"/>
<feature type="transmembrane region" description="Helical" evidence="6">
    <location>
        <begin position="140"/>
        <end position="162"/>
    </location>
</feature>
<dbReference type="EMBL" id="SSTD01005858">
    <property type="protein sequence ID" value="TYK21137.1"/>
    <property type="molecule type" value="Genomic_DNA"/>
</dbReference>
<dbReference type="Proteomes" id="UP000321947">
    <property type="component" value="Unassembled WGS sequence"/>
</dbReference>
<evidence type="ECO:0000313" key="10">
    <source>
        <dbReference type="Proteomes" id="UP000321947"/>
    </source>
</evidence>
<evidence type="ECO:0000313" key="9">
    <source>
        <dbReference type="Proteomes" id="UP000321393"/>
    </source>
</evidence>
<organism evidence="8 10">
    <name type="scientific">Cucumis melo var. makuwa</name>
    <name type="common">Oriental melon</name>
    <dbReference type="NCBI Taxonomy" id="1194695"/>
    <lineage>
        <taxon>Eukaryota</taxon>
        <taxon>Viridiplantae</taxon>
        <taxon>Streptophyta</taxon>
        <taxon>Embryophyta</taxon>
        <taxon>Tracheophyta</taxon>
        <taxon>Spermatophyta</taxon>
        <taxon>Magnoliopsida</taxon>
        <taxon>eudicotyledons</taxon>
        <taxon>Gunneridae</taxon>
        <taxon>Pentapetalae</taxon>
        <taxon>rosids</taxon>
        <taxon>fabids</taxon>
        <taxon>Cucurbitales</taxon>
        <taxon>Cucurbitaceae</taxon>
        <taxon>Benincaseae</taxon>
        <taxon>Cucumis</taxon>
    </lineage>
</organism>
<dbReference type="STRING" id="1194695.A0A5D3DBV3"/>
<keyword evidence="3 6" id="KW-0812">Transmembrane</keyword>
<evidence type="ECO:0000256" key="4">
    <source>
        <dbReference type="ARBA" id="ARBA00022989"/>
    </source>
</evidence>